<gene>
    <name evidence="1" type="ORF">H5410_041494</name>
</gene>
<evidence type="ECO:0000313" key="2">
    <source>
        <dbReference type="Proteomes" id="UP000824120"/>
    </source>
</evidence>
<accession>A0A9J5XUQ4</accession>
<organism evidence="1 2">
    <name type="scientific">Solanum commersonii</name>
    <name type="common">Commerson's wild potato</name>
    <name type="synonym">Commerson's nightshade</name>
    <dbReference type="NCBI Taxonomy" id="4109"/>
    <lineage>
        <taxon>Eukaryota</taxon>
        <taxon>Viridiplantae</taxon>
        <taxon>Streptophyta</taxon>
        <taxon>Embryophyta</taxon>
        <taxon>Tracheophyta</taxon>
        <taxon>Spermatophyta</taxon>
        <taxon>Magnoliopsida</taxon>
        <taxon>eudicotyledons</taxon>
        <taxon>Gunneridae</taxon>
        <taxon>Pentapetalae</taxon>
        <taxon>asterids</taxon>
        <taxon>lamiids</taxon>
        <taxon>Solanales</taxon>
        <taxon>Solanaceae</taxon>
        <taxon>Solanoideae</taxon>
        <taxon>Solaneae</taxon>
        <taxon>Solanum</taxon>
    </lineage>
</organism>
<reference evidence="1 2" key="1">
    <citation type="submission" date="2020-09" db="EMBL/GenBank/DDBJ databases">
        <title>De no assembly of potato wild relative species, Solanum commersonii.</title>
        <authorList>
            <person name="Cho K."/>
        </authorList>
    </citation>
    <scope>NUCLEOTIDE SEQUENCE [LARGE SCALE GENOMIC DNA]</scope>
    <source>
        <strain evidence="1">LZ3.2</strain>
        <tissue evidence="1">Leaf</tissue>
    </source>
</reference>
<dbReference type="AlphaFoldDB" id="A0A9J5XUQ4"/>
<evidence type="ECO:0000313" key="1">
    <source>
        <dbReference type="EMBL" id="KAG5590980.1"/>
    </source>
</evidence>
<dbReference type="OrthoDB" id="1309723at2759"/>
<keyword evidence="2" id="KW-1185">Reference proteome</keyword>
<sequence>MAVAEFAVAGGDYMGVWEMTPKSWNWKSFSKMIVSIALHHNGSYDAMIASVIEAGELTCEPNDLVISYQINGRGKIHPTLIKNDRHVSLYMLDIGIDGSRPTLRINAYSLEDFDNHFVEFKNKCTAVAVVLEHDIGFEKWSRAHFPGNRYDVMTINIAESLNVKLINEGEYPVASIFNSIAKRFGE</sequence>
<dbReference type="Proteomes" id="UP000824120">
    <property type="component" value="Chromosome 8"/>
</dbReference>
<proteinExistence type="predicted"/>
<protein>
    <submittedName>
        <fullName evidence="1">Uncharacterized protein</fullName>
    </submittedName>
</protein>
<comment type="caution">
    <text evidence="1">The sequence shown here is derived from an EMBL/GenBank/DDBJ whole genome shotgun (WGS) entry which is preliminary data.</text>
</comment>
<name>A0A9J5XUQ4_SOLCO</name>
<dbReference type="EMBL" id="JACXVP010000008">
    <property type="protein sequence ID" value="KAG5590980.1"/>
    <property type="molecule type" value="Genomic_DNA"/>
</dbReference>